<comment type="caution">
    <text evidence="3">The sequence shown here is derived from an EMBL/GenBank/DDBJ whole genome shotgun (WGS) entry which is preliminary data.</text>
</comment>
<protein>
    <submittedName>
        <fullName evidence="3">Type II toxin-antitoxin system PemK/MazF family toxin</fullName>
    </submittedName>
</protein>
<dbReference type="AlphaFoldDB" id="A0A921T0C5"/>
<dbReference type="InterPro" id="IPR011067">
    <property type="entry name" value="Plasmid_toxin/cell-grow_inhib"/>
</dbReference>
<comment type="similarity">
    <text evidence="1">Belongs to the PemK/MazF family.</text>
</comment>
<gene>
    <name evidence="3" type="ORF">K8V90_11075</name>
</gene>
<keyword evidence="2" id="KW-1277">Toxin-antitoxin system</keyword>
<evidence type="ECO:0000256" key="1">
    <source>
        <dbReference type="ARBA" id="ARBA00007521"/>
    </source>
</evidence>
<evidence type="ECO:0000313" key="3">
    <source>
        <dbReference type="EMBL" id="HJG97631.1"/>
    </source>
</evidence>
<dbReference type="Proteomes" id="UP000776700">
    <property type="component" value="Unassembled WGS sequence"/>
</dbReference>
<dbReference type="SUPFAM" id="SSF50118">
    <property type="entry name" value="Cell growth inhibitor/plasmid maintenance toxic component"/>
    <property type="match status" value="1"/>
</dbReference>
<reference evidence="3" key="2">
    <citation type="submission" date="2021-09" db="EMBL/GenBank/DDBJ databases">
        <authorList>
            <person name="Gilroy R."/>
        </authorList>
    </citation>
    <scope>NUCLEOTIDE SEQUENCE</scope>
    <source>
        <strain evidence="3">1277</strain>
    </source>
</reference>
<evidence type="ECO:0000256" key="2">
    <source>
        <dbReference type="ARBA" id="ARBA00022649"/>
    </source>
</evidence>
<evidence type="ECO:0000313" key="4">
    <source>
        <dbReference type="Proteomes" id="UP000776700"/>
    </source>
</evidence>
<reference evidence="3" key="1">
    <citation type="journal article" date="2021" name="PeerJ">
        <title>Extensive microbial diversity within the chicken gut microbiome revealed by metagenomics and culture.</title>
        <authorList>
            <person name="Gilroy R."/>
            <person name="Ravi A."/>
            <person name="Getino M."/>
            <person name="Pursley I."/>
            <person name="Horton D.L."/>
            <person name="Alikhan N.F."/>
            <person name="Baker D."/>
            <person name="Gharbi K."/>
            <person name="Hall N."/>
            <person name="Watson M."/>
            <person name="Adriaenssens E.M."/>
            <person name="Foster-Nyarko E."/>
            <person name="Jarju S."/>
            <person name="Secka A."/>
            <person name="Antonio M."/>
            <person name="Oren A."/>
            <person name="Chaudhuri R.R."/>
            <person name="La Ragione R."/>
            <person name="Hildebrand F."/>
            <person name="Pallen M.J."/>
        </authorList>
    </citation>
    <scope>NUCLEOTIDE SEQUENCE</scope>
    <source>
        <strain evidence="3">1277</strain>
    </source>
</reference>
<sequence>MSKRNKSNVDLNVDLEMLRSTLDSYVSGVNIEDEEIHYTASLFLNWLNTKTNLINNEKLFKKPDNINIRRGSVVWVDFGFNIGDEFGGKHPAIILKVSGKKAFVLPLSSKTPKNPNEPMYVKVENVKRFKNMVRWGNVLNITGVSIQRIDFSNIPGSVKGEVLDEISNSIKIAGVR</sequence>
<dbReference type="Gene3D" id="2.30.30.110">
    <property type="match status" value="1"/>
</dbReference>
<accession>A0A921T0C5</accession>
<dbReference type="GO" id="GO:0003677">
    <property type="term" value="F:DNA binding"/>
    <property type="evidence" value="ECO:0007669"/>
    <property type="project" value="InterPro"/>
</dbReference>
<dbReference type="InterPro" id="IPR003477">
    <property type="entry name" value="PemK-like"/>
</dbReference>
<dbReference type="EMBL" id="DYUB01000345">
    <property type="protein sequence ID" value="HJG97631.1"/>
    <property type="molecule type" value="Genomic_DNA"/>
</dbReference>
<organism evidence="3 4">
    <name type="scientific">Romboutsia timonensis</name>
    <dbReference type="NCBI Taxonomy" id="1776391"/>
    <lineage>
        <taxon>Bacteria</taxon>
        <taxon>Bacillati</taxon>
        <taxon>Bacillota</taxon>
        <taxon>Clostridia</taxon>
        <taxon>Peptostreptococcales</taxon>
        <taxon>Peptostreptococcaceae</taxon>
        <taxon>Romboutsia</taxon>
    </lineage>
</organism>
<proteinExistence type="inferred from homology"/>
<dbReference type="Pfam" id="PF02452">
    <property type="entry name" value="PemK_toxin"/>
    <property type="match status" value="1"/>
</dbReference>
<name>A0A921T0C5_9FIRM</name>